<accession>A0ABD1Y4J5</accession>
<evidence type="ECO:0000313" key="4">
    <source>
        <dbReference type="Proteomes" id="UP001605036"/>
    </source>
</evidence>
<proteinExistence type="predicted"/>
<dbReference type="InterPro" id="IPR044839">
    <property type="entry name" value="NDR1-like"/>
</dbReference>
<sequence>MSASCVCFDLFPEDSTSNEVEEHIQGSVRRKYSLLSPSQLTAGHHARGESVPGKQWQHHANRTVSSSERLLQHLHQRSSLWQGLTFYLLVRPKVPEFEVTDFRLEGLDTSLTAQQMSTTSTVSISSYNGNKKISFDFKSINVHVTTNVKTGDVSVGDGTLPPVFLGKGETVKLQGVFKATPMAMGKDTQAALIKAQNTRNLPLKVNMDLKTRIQMGSIKFIKIKVKVRCNIAVDPSVTTGSQILNKACTYKARPYV</sequence>
<keyword evidence="2" id="KW-0472">Membrane</keyword>
<dbReference type="PANTHER" id="PTHR31234">
    <property type="entry name" value="LATE EMBRYOGENESIS ABUNDANT (LEA) HYDROXYPROLINE-RICH GLYCOPROTEIN FAMILY"/>
    <property type="match status" value="1"/>
</dbReference>
<comment type="subcellular location">
    <subcellularLocation>
        <location evidence="1">Membrane</location>
    </subcellularLocation>
</comment>
<comment type="caution">
    <text evidence="3">The sequence shown here is derived from an EMBL/GenBank/DDBJ whole genome shotgun (WGS) entry which is preliminary data.</text>
</comment>
<organism evidence="3 4">
    <name type="scientific">Riccia fluitans</name>
    <dbReference type="NCBI Taxonomy" id="41844"/>
    <lineage>
        <taxon>Eukaryota</taxon>
        <taxon>Viridiplantae</taxon>
        <taxon>Streptophyta</taxon>
        <taxon>Embryophyta</taxon>
        <taxon>Marchantiophyta</taxon>
        <taxon>Marchantiopsida</taxon>
        <taxon>Marchantiidae</taxon>
        <taxon>Marchantiales</taxon>
        <taxon>Ricciaceae</taxon>
        <taxon>Riccia</taxon>
    </lineage>
</organism>
<reference evidence="3 4" key="1">
    <citation type="submission" date="2024-09" db="EMBL/GenBank/DDBJ databases">
        <title>Chromosome-scale assembly of Riccia fluitans.</title>
        <authorList>
            <person name="Paukszto L."/>
            <person name="Sawicki J."/>
            <person name="Karawczyk K."/>
            <person name="Piernik-Szablinska J."/>
            <person name="Szczecinska M."/>
            <person name="Mazdziarz M."/>
        </authorList>
    </citation>
    <scope>NUCLEOTIDE SEQUENCE [LARGE SCALE GENOMIC DNA]</scope>
    <source>
        <strain evidence="3">Rf_01</strain>
        <tissue evidence="3">Aerial parts of the thallus</tissue>
    </source>
</reference>
<dbReference type="GO" id="GO:0016020">
    <property type="term" value="C:membrane"/>
    <property type="evidence" value="ECO:0007669"/>
    <property type="project" value="UniProtKB-SubCell"/>
</dbReference>
<dbReference type="EMBL" id="JBHFFA010000006">
    <property type="protein sequence ID" value="KAL2621625.1"/>
    <property type="molecule type" value="Genomic_DNA"/>
</dbReference>
<evidence type="ECO:0000256" key="1">
    <source>
        <dbReference type="ARBA" id="ARBA00004370"/>
    </source>
</evidence>
<keyword evidence="4" id="KW-1185">Reference proteome</keyword>
<dbReference type="AlphaFoldDB" id="A0ABD1Y4J5"/>
<protein>
    <recommendedName>
        <fullName evidence="5">Late embryogenesis abundant protein LEA-2 subgroup domain-containing protein</fullName>
    </recommendedName>
</protein>
<evidence type="ECO:0000256" key="2">
    <source>
        <dbReference type="ARBA" id="ARBA00023136"/>
    </source>
</evidence>
<gene>
    <name evidence="3" type="ORF">R1flu_001830</name>
</gene>
<evidence type="ECO:0000313" key="3">
    <source>
        <dbReference type="EMBL" id="KAL2621625.1"/>
    </source>
</evidence>
<name>A0ABD1Y4J5_9MARC</name>
<dbReference type="PANTHER" id="PTHR31234:SF2">
    <property type="entry name" value="OS05G0199100 PROTEIN"/>
    <property type="match status" value="1"/>
</dbReference>
<dbReference type="Proteomes" id="UP001605036">
    <property type="component" value="Unassembled WGS sequence"/>
</dbReference>
<evidence type="ECO:0008006" key="5">
    <source>
        <dbReference type="Google" id="ProtNLM"/>
    </source>
</evidence>